<gene>
    <name evidence="3" type="ORF">M8C21_021142</name>
</gene>
<protein>
    <recommendedName>
        <fullName evidence="2">Beta-lactamase-related domain-containing protein</fullName>
    </recommendedName>
</protein>
<dbReference type="PANTHER" id="PTHR43319">
    <property type="entry name" value="BETA-LACTAMASE-RELATED"/>
    <property type="match status" value="1"/>
</dbReference>
<feature type="region of interest" description="Disordered" evidence="1">
    <location>
        <begin position="623"/>
        <end position="678"/>
    </location>
</feature>
<evidence type="ECO:0000256" key="1">
    <source>
        <dbReference type="SAM" id="MobiDB-lite"/>
    </source>
</evidence>
<evidence type="ECO:0000313" key="4">
    <source>
        <dbReference type="Proteomes" id="UP001206925"/>
    </source>
</evidence>
<organism evidence="3 4">
    <name type="scientific">Ambrosia artemisiifolia</name>
    <name type="common">Common ragweed</name>
    <dbReference type="NCBI Taxonomy" id="4212"/>
    <lineage>
        <taxon>Eukaryota</taxon>
        <taxon>Viridiplantae</taxon>
        <taxon>Streptophyta</taxon>
        <taxon>Embryophyta</taxon>
        <taxon>Tracheophyta</taxon>
        <taxon>Spermatophyta</taxon>
        <taxon>Magnoliopsida</taxon>
        <taxon>eudicotyledons</taxon>
        <taxon>Gunneridae</taxon>
        <taxon>Pentapetalae</taxon>
        <taxon>asterids</taxon>
        <taxon>campanulids</taxon>
        <taxon>Asterales</taxon>
        <taxon>Asteraceae</taxon>
        <taxon>Asteroideae</taxon>
        <taxon>Heliantheae alliance</taxon>
        <taxon>Heliantheae</taxon>
        <taxon>Ambrosia</taxon>
    </lineage>
</organism>
<dbReference type="AlphaFoldDB" id="A0AAD5D1B3"/>
<comment type="caution">
    <text evidence="3">The sequence shown here is derived from an EMBL/GenBank/DDBJ whole genome shotgun (WGS) entry which is preliminary data.</text>
</comment>
<feature type="region of interest" description="Disordered" evidence="1">
    <location>
        <begin position="106"/>
        <end position="127"/>
    </location>
</feature>
<dbReference type="PANTHER" id="PTHR43319:SF3">
    <property type="entry name" value="BETA-LACTAMASE-RELATED DOMAIN-CONTAINING PROTEIN"/>
    <property type="match status" value="1"/>
</dbReference>
<name>A0AAD5D1B3_AMBAR</name>
<dbReference type="Gene3D" id="3.40.710.10">
    <property type="entry name" value="DD-peptidase/beta-lactamase superfamily"/>
    <property type="match status" value="1"/>
</dbReference>
<reference evidence="3" key="1">
    <citation type="submission" date="2022-06" db="EMBL/GenBank/DDBJ databases">
        <title>Uncovering the hologenomic basis of an extraordinary plant invasion.</title>
        <authorList>
            <person name="Bieker V.C."/>
            <person name="Martin M.D."/>
            <person name="Gilbert T."/>
            <person name="Hodgins K."/>
            <person name="Battlay P."/>
            <person name="Petersen B."/>
            <person name="Wilson J."/>
        </authorList>
    </citation>
    <scope>NUCLEOTIDE SEQUENCE</scope>
    <source>
        <strain evidence="3">AA19_3_7</strain>
        <tissue evidence="3">Leaf</tissue>
    </source>
</reference>
<proteinExistence type="predicted"/>
<dbReference type="Pfam" id="PF00144">
    <property type="entry name" value="Beta-lactamase"/>
    <property type="match status" value="1"/>
</dbReference>
<dbReference type="InterPro" id="IPR012338">
    <property type="entry name" value="Beta-lactam/transpept-like"/>
</dbReference>
<sequence>MTLLANVDSTTVSVVVVVRKQGRAENAGVEDNSSKEARAKLHVNLADAKENGRPVDVKEDDLEFRYEKLMRKKSLAIDNVQHEVDPVDALPVKTLDGQVYYKTVSTGSSQSKNAHIDDETVGENEDVGRDNGVVKLTKAEKRAKQKKMRKEAKKVTEVEEGEKSSQAEVLLHRIVDGYMIVQYVNSDIEAKLRSFLLELKNTGRILGIQICAYKDGKVIIDTAAGVLGKDDPRPVQPDNLFPVFSVTKGVTTGMVHWLADKGKLKLDENVANIWPDFGTNGKDQTKVNHVLNHTAGLHNALAGISEHDHALFCDFDECLKRIAMVAPETEPGQVQLYHYLSYGWLCGGIIEHASGKKFQDVLEEAIVRPLDVEGELYIGIPPGVEPRLATVSIDAEDLILLDPEHDIYKSSRYSSPWPSTFTFSMVSSLIPLMNNLNARRAIQPAANGHFSARAVARYYATLVDGGVVPPRHPSQPLSPIQSRPVTDEVDCNIFSNPKEKIHEAFLGSGDYKDLAVTNGIFGMGFIRFKTIDGSPIGVGLPGLGGSTGYCDINNRFAIAVTVNKLSIGALTGEIIRMMRFKFKSCGCVFVLTVHFLLMIPAAKVTDPSKFCRVYESRIRIGQSRSKEGELQPATRDDGSRKKKTIRRRETDQAGNTETLIEDKKPDREKNPRSQPHEEKIFSLPNLSLHHISHSDYKPPPPKTTANPTPPPTSTINSPPPTSVHLNQPHHEVSSVGFSLVQSDAFVIENFVRYEPCGLKILSFFSMGVVLNQSDFSRNLTDVKVLFELGIAFLVFLPTLSFTESQHQTTNLMELLEL</sequence>
<feature type="compositionally biased region" description="Basic and acidic residues" evidence="1">
    <location>
        <begin position="623"/>
        <end position="639"/>
    </location>
</feature>
<accession>A0AAD5D1B3</accession>
<dbReference type="SUPFAM" id="SSF56601">
    <property type="entry name" value="beta-lactamase/transpeptidase-like"/>
    <property type="match status" value="1"/>
</dbReference>
<feature type="compositionally biased region" description="Basic and acidic residues" evidence="1">
    <location>
        <begin position="660"/>
        <end position="678"/>
    </location>
</feature>
<evidence type="ECO:0000313" key="3">
    <source>
        <dbReference type="EMBL" id="KAI7750291.1"/>
    </source>
</evidence>
<feature type="compositionally biased region" description="Pro residues" evidence="1">
    <location>
        <begin position="697"/>
        <end position="721"/>
    </location>
</feature>
<feature type="domain" description="Beta-lactamase-related" evidence="2">
    <location>
        <begin position="199"/>
        <end position="565"/>
    </location>
</feature>
<dbReference type="Proteomes" id="UP001206925">
    <property type="component" value="Unassembled WGS sequence"/>
</dbReference>
<evidence type="ECO:0000259" key="2">
    <source>
        <dbReference type="Pfam" id="PF00144"/>
    </source>
</evidence>
<dbReference type="InterPro" id="IPR052907">
    <property type="entry name" value="Beta-lactamase/esterase"/>
</dbReference>
<dbReference type="InterPro" id="IPR001466">
    <property type="entry name" value="Beta-lactam-related"/>
</dbReference>
<feature type="region of interest" description="Disordered" evidence="1">
    <location>
        <begin position="691"/>
        <end position="725"/>
    </location>
</feature>
<keyword evidence="4" id="KW-1185">Reference proteome</keyword>
<dbReference type="EMBL" id="JAMZMK010006169">
    <property type="protein sequence ID" value="KAI7750291.1"/>
    <property type="molecule type" value="Genomic_DNA"/>
</dbReference>